<sequence>MLPLTEAKNHRFYDFLFNFDSHNMSFVSVVKYFYLQEFLQHIKAFSLKVVNW</sequence>
<comment type="caution">
    <text evidence="1">The sequence shown here is derived from an EMBL/GenBank/DDBJ whole genome shotgun (WGS) entry which is preliminary data.</text>
</comment>
<organism evidence="1 2">
    <name type="scientific">Catonella morbi ATCC 51271</name>
    <dbReference type="NCBI Taxonomy" id="592026"/>
    <lineage>
        <taxon>Bacteria</taxon>
        <taxon>Bacillati</taxon>
        <taxon>Bacillota</taxon>
        <taxon>Clostridia</taxon>
        <taxon>Lachnospirales</taxon>
        <taxon>Lachnospiraceae</taxon>
        <taxon>Catonella</taxon>
    </lineage>
</organism>
<evidence type="ECO:0000313" key="2">
    <source>
        <dbReference type="Proteomes" id="UP000018227"/>
    </source>
</evidence>
<dbReference type="HOGENOM" id="CLU_3082967_0_0_9"/>
<dbReference type="EMBL" id="ACIL03000009">
    <property type="protein sequence ID" value="ESL03554.1"/>
    <property type="molecule type" value="Genomic_DNA"/>
</dbReference>
<protein>
    <submittedName>
        <fullName evidence="1">Uncharacterized protein</fullName>
    </submittedName>
</protein>
<dbReference type="Proteomes" id="UP000018227">
    <property type="component" value="Unassembled WGS sequence"/>
</dbReference>
<gene>
    <name evidence="1" type="ORF">GCWU0000282_001266</name>
</gene>
<proteinExistence type="predicted"/>
<name>V2XMZ8_9FIRM</name>
<accession>V2XMZ8</accession>
<keyword evidence="2" id="KW-1185">Reference proteome</keyword>
<evidence type="ECO:0000313" key="1">
    <source>
        <dbReference type="EMBL" id="ESL03554.1"/>
    </source>
</evidence>
<reference evidence="1 2" key="1">
    <citation type="submission" date="2013-06" db="EMBL/GenBank/DDBJ databases">
        <authorList>
            <person name="Weinstock G."/>
            <person name="Sodergren E."/>
            <person name="Clifton S."/>
            <person name="Fulton L."/>
            <person name="Fulton B."/>
            <person name="Courtney L."/>
            <person name="Fronick C."/>
            <person name="Harrison M."/>
            <person name="Strong C."/>
            <person name="Farmer C."/>
            <person name="Delahaunty K."/>
            <person name="Markovic C."/>
            <person name="Hall O."/>
            <person name="Minx P."/>
            <person name="Tomlinson C."/>
            <person name="Mitreva M."/>
            <person name="Nelson J."/>
            <person name="Hou S."/>
            <person name="Wollam A."/>
            <person name="Pepin K.H."/>
            <person name="Johnson M."/>
            <person name="Bhonagiri V."/>
            <person name="Nash W.E."/>
            <person name="Warren W."/>
            <person name="Chinwalla A."/>
            <person name="Mardis E.R."/>
            <person name="Wilson R.K."/>
        </authorList>
    </citation>
    <scope>NUCLEOTIDE SEQUENCE [LARGE SCALE GENOMIC DNA]</scope>
    <source>
        <strain evidence="1 2">ATCC 51271</strain>
    </source>
</reference>
<dbReference type="AlphaFoldDB" id="V2XMZ8"/>